<keyword evidence="2" id="KW-1185">Reference proteome</keyword>
<protein>
    <submittedName>
        <fullName evidence="1">Uncharacterized protein</fullName>
    </submittedName>
</protein>
<proteinExistence type="predicted"/>
<evidence type="ECO:0000313" key="1">
    <source>
        <dbReference type="EMBL" id="KNC69685.1"/>
    </source>
</evidence>
<dbReference type="RefSeq" id="XP_014143587.1">
    <property type="nucleotide sequence ID" value="XM_014288112.1"/>
</dbReference>
<dbReference type="Proteomes" id="UP000054560">
    <property type="component" value="Unassembled WGS sequence"/>
</dbReference>
<dbReference type="EMBL" id="KQ253753">
    <property type="protein sequence ID" value="KNC69685.1"/>
    <property type="molecule type" value="Genomic_DNA"/>
</dbReference>
<name>A0A0L0EYW7_9EUKA</name>
<accession>A0A0L0EYW7</accession>
<evidence type="ECO:0000313" key="2">
    <source>
        <dbReference type="Proteomes" id="UP000054560"/>
    </source>
</evidence>
<dbReference type="GeneID" id="25918305"/>
<reference evidence="1 2" key="1">
    <citation type="submission" date="2011-02" db="EMBL/GenBank/DDBJ databases">
        <title>The Genome Sequence of Sphaeroforma arctica JP610.</title>
        <authorList>
            <consortium name="The Broad Institute Genome Sequencing Platform"/>
            <person name="Russ C."/>
            <person name="Cuomo C."/>
            <person name="Young S.K."/>
            <person name="Zeng Q."/>
            <person name="Gargeya S."/>
            <person name="Alvarado L."/>
            <person name="Berlin A."/>
            <person name="Chapman S.B."/>
            <person name="Chen Z."/>
            <person name="Freedman E."/>
            <person name="Gellesch M."/>
            <person name="Goldberg J."/>
            <person name="Griggs A."/>
            <person name="Gujja S."/>
            <person name="Heilman E."/>
            <person name="Heiman D."/>
            <person name="Howarth C."/>
            <person name="Mehta T."/>
            <person name="Neiman D."/>
            <person name="Pearson M."/>
            <person name="Roberts A."/>
            <person name="Saif S."/>
            <person name="Shea T."/>
            <person name="Shenoy N."/>
            <person name="Sisk P."/>
            <person name="Stolte C."/>
            <person name="Sykes S."/>
            <person name="White J."/>
            <person name="Yandava C."/>
            <person name="Burger G."/>
            <person name="Gray M.W."/>
            <person name="Holland P.W.H."/>
            <person name="King N."/>
            <person name="Lang F.B.F."/>
            <person name="Roger A.J."/>
            <person name="Ruiz-Trillo I."/>
            <person name="Haas B."/>
            <person name="Nusbaum C."/>
            <person name="Birren B."/>
        </authorList>
    </citation>
    <scope>NUCLEOTIDE SEQUENCE [LARGE SCALE GENOMIC DNA]</scope>
    <source>
        <strain evidence="1 2">JP610</strain>
    </source>
</reference>
<sequence length="58" mass="6907">MRDLIPSAVRTAREHSFILMPTFARVKVSLYRPHYQPTFSKKYKHVRDEKAPHVDIQL</sequence>
<organism evidence="1 2">
    <name type="scientific">Sphaeroforma arctica JP610</name>
    <dbReference type="NCBI Taxonomy" id="667725"/>
    <lineage>
        <taxon>Eukaryota</taxon>
        <taxon>Ichthyosporea</taxon>
        <taxon>Ichthyophonida</taxon>
        <taxon>Sphaeroforma</taxon>
    </lineage>
</organism>
<feature type="non-terminal residue" evidence="1">
    <location>
        <position position="58"/>
    </location>
</feature>
<gene>
    <name evidence="1" type="ORF">SARC_17801</name>
</gene>
<dbReference type="AlphaFoldDB" id="A0A0L0EYW7"/>